<sequence length="246" mass="27527">MLLFSRNFVILALVMAFAGTFSANLGLAQTAEMRRAMKQQQEFQKRLQQQRKEAAENSPTLPTDPQLMGLHKEFITKAEKLAADYEKKKQTAEARQVYEAIVRLVPKYQPAEEGLSRMIAAQSVQDRKLTEVVANRGWQDSGVTLVQGMPVHMEVKGAWKVVVETDAKGVEIPNEIKPKSSDIKLGTLIGVIATSPSELDTEKPFVVAKQLDFINKKTGRLFLKMFDIDPSDNEGKIHVLIQSTFP</sequence>
<keyword evidence="3" id="KW-1185">Reference proteome</keyword>
<name>A0ABP8N1B9_9BACT</name>
<accession>A0ABP8N1B9</accession>
<proteinExistence type="predicted"/>
<dbReference type="EMBL" id="BAABGA010000046">
    <property type="protein sequence ID" value="GAA4458246.1"/>
    <property type="molecule type" value="Genomic_DNA"/>
</dbReference>
<evidence type="ECO:0000313" key="2">
    <source>
        <dbReference type="EMBL" id="GAA4458246.1"/>
    </source>
</evidence>
<evidence type="ECO:0000313" key="3">
    <source>
        <dbReference type="Proteomes" id="UP001500840"/>
    </source>
</evidence>
<comment type="caution">
    <text evidence="2">The sequence shown here is derived from an EMBL/GenBank/DDBJ whole genome shotgun (WGS) entry which is preliminary data.</text>
</comment>
<evidence type="ECO:0000256" key="1">
    <source>
        <dbReference type="SAM" id="MobiDB-lite"/>
    </source>
</evidence>
<feature type="region of interest" description="Disordered" evidence="1">
    <location>
        <begin position="38"/>
        <end position="66"/>
    </location>
</feature>
<organism evidence="2 3">
    <name type="scientific">Novipirellula rosea</name>
    <dbReference type="NCBI Taxonomy" id="1031540"/>
    <lineage>
        <taxon>Bacteria</taxon>
        <taxon>Pseudomonadati</taxon>
        <taxon>Planctomycetota</taxon>
        <taxon>Planctomycetia</taxon>
        <taxon>Pirellulales</taxon>
        <taxon>Pirellulaceae</taxon>
        <taxon>Novipirellula</taxon>
    </lineage>
</organism>
<dbReference type="Proteomes" id="UP001500840">
    <property type="component" value="Unassembled WGS sequence"/>
</dbReference>
<reference evidence="3" key="1">
    <citation type="journal article" date="2019" name="Int. J. Syst. Evol. Microbiol.">
        <title>The Global Catalogue of Microorganisms (GCM) 10K type strain sequencing project: providing services to taxonomists for standard genome sequencing and annotation.</title>
        <authorList>
            <consortium name="The Broad Institute Genomics Platform"/>
            <consortium name="The Broad Institute Genome Sequencing Center for Infectious Disease"/>
            <person name="Wu L."/>
            <person name="Ma J."/>
        </authorList>
    </citation>
    <scope>NUCLEOTIDE SEQUENCE [LARGE SCALE GENOMIC DNA]</scope>
    <source>
        <strain evidence="3">JCM 17759</strain>
    </source>
</reference>
<protein>
    <submittedName>
        <fullName evidence="2">Uncharacterized protein</fullName>
    </submittedName>
</protein>
<dbReference type="Gene3D" id="2.60.120.430">
    <property type="entry name" value="Galactose-binding lectin"/>
    <property type="match status" value="1"/>
</dbReference>
<gene>
    <name evidence="2" type="ORF">GCM10023156_36110</name>
</gene>
<dbReference type="RefSeq" id="WP_339946287.1">
    <property type="nucleotide sequence ID" value="NZ_BAABGA010000046.1"/>
</dbReference>